<evidence type="ECO:0000313" key="2">
    <source>
        <dbReference type="EMBL" id="EZG70704.1"/>
    </source>
</evidence>
<evidence type="ECO:0000256" key="1">
    <source>
        <dbReference type="SAM" id="MobiDB-lite"/>
    </source>
</evidence>
<protein>
    <submittedName>
        <fullName evidence="2">Uncharacterized protein</fullName>
    </submittedName>
</protein>
<comment type="caution">
    <text evidence="2">The sequence shown here is derived from an EMBL/GenBank/DDBJ whole genome shotgun (WGS) entry which is preliminary data.</text>
</comment>
<dbReference type="AlphaFoldDB" id="A0A023B921"/>
<evidence type="ECO:0000313" key="3">
    <source>
        <dbReference type="Proteomes" id="UP000019763"/>
    </source>
</evidence>
<name>A0A023B921_GRENI</name>
<dbReference type="RefSeq" id="XP_011129887.1">
    <property type="nucleotide sequence ID" value="XM_011131585.1"/>
</dbReference>
<accession>A0A023B921</accession>
<keyword evidence="3" id="KW-1185">Reference proteome</keyword>
<gene>
    <name evidence="2" type="ORF">GNI_054570</name>
</gene>
<sequence length="160" mass="18021">MLCFKTVVEQKIVRPGVGENKKLNGKQLRDRYGLTSDTAEKFDEVHHQIQMNVPRSKFILSRLQTLIKEGKLDFKMLRRDNNNRISSYFKTLFYSRTLGGSVGRRSGGRSADARRVGRQTLGGSVGRRSGGRVRTSFDFYRFSSPASPPRSGEGCTNNLA</sequence>
<dbReference type="GeneID" id="22912009"/>
<dbReference type="VEuPathDB" id="CryptoDB:GNI_054570"/>
<dbReference type="Proteomes" id="UP000019763">
    <property type="component" value="Unassembled WGS sequence"/>
</dbReference>
<dbReference type="EMBL" id="AFNH02000416">
    <property type="protein sequence ID" value="EZG70704.1"/>
    <property type="molecule type" value="Genomic_DNA"/>
</dbReference>
<feature type="region of interest" description="Disordered" evidence="1">
    <location>
        <begin position="103"/>
        <end position="129"/>
    </location>
</feature>
<proteinExistence type="predicted"/>
<organism evidence="2 3">
    <name type="scientific">Gregarina niphandrodes</name>
    <name type="common">Septate eugregarine</name>
    <dbReference type="NCBI Taxonomy" id="110365"/>
    <lineage>
        <taxon>Eukaryota</taxon>
        <taxon>Sar</taxon>
        <taxon>Alveolata</taxon>
        <taxon>Apicomplexa</taxon>
        <taxon>Conoidasida</taxon>
        <taxon>Gregarinasina</taxon>
        <taxon>Eugregarinorida</taxon>
        <taxon>Gregarinidae</taxon>
        <taxon>Gregarina</taxon>
    </lineage>
</organism>
<reference evidence="2" key="1">
    <citation type="submission" date="2013-12" db="EMBL/GenBank/DDBJ databases">
        <authorList>
            <person name="Omoto C.K."/>
            <person name="Sibley D."/>
            <person name="Venepally P."/>
            <person name="Hadjithomas M."/>
            <person name="Karamycheva S."/>
            <person name="Brunk B."/>
            <person name="Roos D."/>
            <person name="Caler E."/>
            <person name="Lorenzi H."/>
        </authorList>
    </citation>
    <scope>NUCLEOTIDE SEQUENCE</scope>
</reference>